<keyword evidence="4 8" id="KW-0812">Transmembrane</keyword>
<dbReference type="Pfam" id="PF08449">
    <property type="entry name" value="UAA"/>
    <property type="match status" value="1"/>
</dbReference>
<dbReference type="InterPro" id="IPR013657">
    <property type="entry name" value="SCL35B1-4/HUT1"/>
</dbReference>
<dbReference type="PANTHER" id="PTHR10778:SF10">
    <property type="entry name" value="SOLUTE CARRIER FAMILY 35 MEMBER B1"/>
    <property type="match status" value="1"/>
</dbReference>
<evidence type="ECO:0000256" key="3">
    <source>
        <dbReference type="ARBA" id="ARBA00022448"/>
    </source>
</evidence>
<gene>
    <name evidence="9" type="ORF">DSTB1V02_LOCUS1663</name>
</gene>
<dbReference type="Gene3D" id="1.10.3730.20">
    <property type="match status" value="1"/>
</dbReference>
<accession>A0A7R8X0G1</accession>
<evidence type="ECO:0000256" key="2">
    <source>
        <dbReference type="ARBA" id="ARBA00010694"/>
    </source>
</evidence>
<name>A0A7R8X0G1_9CRUS</name>
<dbReference type="PANTHER" id="PTHR10778">
    <property type="entry name" value="SOLUTE CARRIER FAMILY 35 MEMBER B"/>
    <property type="match status" value="1"/>
</dbReference>
<keyword evidence="3" id="KW-0813">Transport</keyword>
<dbReference type="OrthoDB" id="78344at2759"/>
<sequence length="344" mass="38628">MQQKTVGLLPGTSPALESRTTASEDIVIDLPVPRRKMDQRIKFVGCALGIFTCYFYYGVLQERITRGSYGSERFTYTLSLVWTQCVINCIFARLLMSTVMPQGEDKTRKFYYAASSLTYLLAMVCSNMALQWVNYPTQVIGKSCKPIPVMVLGVLLGRKQYSLQKYFFVLLIVIGVALFIYKEGGGKSLDGVGNAFEITGELLLLMSLTMDGCTGAVQERMRGEYKTKSMHMMYSMNLYGIGYLSISNCVGYSPFLNHVSPWTGLFKILMSHLPCLVSGETNLTTLQWHYLFQLFIFVSVADFGPLPCSIITTTRKFFTVLGSVVIFGNRLIPRQWLGTCLVFS</sequence>
<feature type="transmembrane region" description="Helical" evidence="8">
    <location>
        <begin position="41"/>
        <end position="59"/>
    </location>
</feature>
<dbReference type="AlphaFoldDB" id="A0A7R8X0G1"/>
<organism evidence="9">
    <name type="scientific">Darwinula stevensoni</name>
    <dbReference type="NCBI Taxonomy" id="69355"/>
    <lineage>
        <taxon>Eukaryota</taxon>
        <taxon>Metazoa</taxon>
        <taxon>Ecdysozoa</taxon>
        <taxon>Arthropoda</taxon>
        <taxon>Crustacea</taxon>
        <taxon>Oligostraca</taxon>
        <taxon>Ostracoda</taxon>
        <taxon>Podocopa</taxon>
        <taxon>Podocopida</taxon>
        <taxon>Darwinulocopina</taxon>
        <taxon>Darwinuloidea</taxon>
        <taxon>Darwinulidae</taxon>
        <taxon>Darwinula</taxon>
    </lineage>
</organism>
<evidence type="ECO:0000256" key="8">
    <source>
        <dbReference type="SAM" id="Phobius"/>
    </source>
</evidence>
<keyword evidence="5" id="KW-0256">Endoplasmic reticulum</keyword>
<evidence type="ECO:0000256" key="5">
    <source>
        <dbReference type="ARBA" id="ARBA00022824"/>
    </source>
</evidence>
<comment type="similarity">
    <text evidence="2">Belongs to the nucleotide-sugar transporter family. SLC35B subfamily.</text>
</comment>
<dbReference type="Proteomes" id="UP000677054">
    <property type="component" value="Unassembled WGS sequence"/>
</dbReference>
<evidence type="ECO:0000313" key="9">
    <source>
        <dbReference type="EMBL" id="CAD7241681.1"/>
    </source>
</evidence>
<evidence type="ECO:0008006" key="11">
    <source>
        <dbReference type="Google" id="ProtNLM"/>
    </source>
</evidence>
<feature type="non-terminal residue" evidence="9">
    <location>
        <position position="344"/>
    </location>
</feature>
<dbReference type="SUPFAM" id="SSF103481">
    <property type="entry name" value="Multidrug resistance efflux transporter EmrE"/>
    <property type="match status" value="1"/>
</dbReference>
<proteinExistence type="inferred from homology"/>
<dbReference type="InterPro" id="IPR037185">
    <property type="entry name" value="EmrE-like"/>
</dbReference>
<dbReference type="GO" id="GO:0005460">
    <property type="term" value="F:UDP-glucose transmembrane transporter activity"/>
    <property type="evidence" value="ECO:0007669"/>
    <property type="project" value="TreeGrafter"/>
</dbReference>
<keyword evidence="10" id="KW-1185">Reference proteome</keyword>
<dbReference type="GO" id="GO:0005789">
    <property type="term" value="C:endoplasmic reticulum membrane"/>
    <property type="evidence" value="ECO:0007669"/>
    <property type="project" value="UniProtKB-SubCell"/>
</dbReference>
<dbReference type="GO" id="GO:0000139">
    <property type="term" value="C:Golgi membrane"/>
    <property type="evidence" value="ECO:0007669"/>
    <property type="project" value="TreeGrafter"/>
</dbReference>
<protein>
    <recommendedName>
        <fullName evidence="11">Solute carrier family 35 member B1</fullName>
    </recommendedName>
</protein>
<dbReference type="EMBL" id="LR899681">
    <property type="protein sequence ID" value="CAD7241681.1"/>
    <property type="molecule type" value="Genomic_DNA"/>
</dbReference>
<evidence type="ECO:0000313" key="10">
    <source>
        <dbReference type="Proteomes" id="UP000677054"/>
    </source>
</evidence>
<keyword evidence="6 8" id="KW-1133">Transmembrane helix</keyword>
<feature type="transmembrane region" description="Helical" evidence="8">
    <location>
        <begin position="163"/>
        <end position="181"/>
    </location>
</feature>
<evidence type="ECO:0000256" key="7">
    <source>
        <dbReference type="ARBA" id="ARBA00023136"/>
    </source>
</evidence>
<evidence type="ECO:0000256" key="4">
    <source>
        <dbReference type="ARBA" id="ARBA00022692"/>
    </source>
</evidence>
<keyword evidence="7 8" id="KW-0472">Membrane</keyword>
<feature type="transmembrane region" description="Helical" evidence="8">
    <location>
        <begin position="238"/>
        <end position="256"/>
    </location>
</feature>
<reference evidence="9" key="1">
    <citation type="submission" date="2020-11" db="EMBL/GenBank/DDBJ databases">
        <authorList>
            <person name="Tran Van P."/>
        </authorList>
    </citation>
    <scope>NUCLEOTIDE SEQUENCE</scope>
</reference>
<feature type="transmembrane region" description="Helical" evidence="8">
    <location>
        <begin position="110"/>
        <end position="133"/>
    </location>
</feature>
<evidence type="ECO:0000256" key="6">
    <source>
        <dbReference type="ARBA" id="ARBA00022989"/>
    </source>
</evidence>
<feature type="transmembrane region" description="Helical" evidence="8">
    <location>
        <begin position="79"/>
        <end position="98"/>
    </location>
</feature>
<dbReference type="GO" id="GO:0005459">
    <property type="term" value="F:UDP-galactose transmembrane transporter activity"/>
    <property type="evidence" value="ECO:0007669"/>
    <property type="project" value="TreeGrafter"/>
</dbReference>
<evidence type="ECO:0000256" key="1">
    <source>
        <dbReference type="ARBA" id="ARBA00004477"/>
    </source>
</evidence>
<dbReference type="EMBL" id="CAJPEV010000164">
    <property type="protein sequence ID" value="CAG0881657.1"/>
    <property type="molecule type" value="Genomic_DNA"/>
</dbReference>
<feature type="transmembrane region" description="Helical" evidence="8">
    <location>
        <begin position="290"/>
        <end position="311"/>
    </location>
</feature>
<comment type="subcellular location">
    <subcellularLocation>
        <location evidence="1">Endoplasmic reticulum membrane</location>
        <topology evidence="1">Multi-pass membrane protein</topology>
    </subcellularLocation>
</comment>